<dbReference type="Proteomes" id="UP000292452">
    <property type="component" value="Unassembled WGS sequence"/>
</dbReference>
<organism evidence="1 2">
    <name type="scientific">Streptomyces kasugaensis</name>
    <dbReference type="NCBI Taxonomy" id="1946"/>
    <lineage>
        <taxon>Bacteria</taxon>
        <taxon>Bacillati</taxon>
        <taxon>Actinomycetota</taxon>
        <taxon>Actinomycetes</taxon>
        <taxon>Kitasatosporales</taxon>
        <taxon>Streptomycetaceae</taxon>
        <taxon>Streptomyces</taxon>
    </lineage>
</organism>
<gene>
    <name evidence="1" type="ORF">EYS09_11370</name>
</gene>
<reference evidence="1 2" key="1">
    <citation type="submission" date="2019-02" db="EMBL/GenBank/DDBJ databases">
        <title>Draft Genome Sequence of Streptomyces sp. AM-2504, identified by 16S rRNA comparative analysis as a Streptomyces Kasugaensis strain.</title>
        <authorList>
            <person name="Napolioni V."/>
            <person name="Giuliodori A.M."/>
            <person name="Spurio R."/>
            <person name="Fabbretti A."/>
        </authorList>
    </citation>
    <scope>NUCLEOTIDE SEQUENCE [LARGE SCALE GENOMIC DNA]</scope>
    <source>
        <strain evidence="1 2">AM-2504</strain>
    </source>
</reference>
<sequence>MAVTHRSGPRASQQAGKPAFWNLWYPDQPVVQANTFNRFEVALVNFSDNGTRIEVSEHKSAFNLDRPDGISHSWDVTVQVTTGAADFIFNSIQVD</sequence>
<evidence type="ECO:0000313" key="1">
    <source>
        <dbReference type="EMBL" id="TBO59568.1"/>
    </source>
</evidence>
<evidence type="ECO:0000313" key="2">
    <source>
        <dbReference type="Proteomes" id="UP000292452"/>
    </source>
</evidence>
<accession>A0A4Q9HWE6</accession>
<dbReference type="RefSeq" id="WP_131123109.1">
    <property type="nucleotide sequence ID" value="NZ_SIXH01000075.1"/>
</dbReference>
<comment type="caution">
    <text evidence="1">The sequence shown here is derived from an EMBL/GenBank/DDBJ whole genome shotgun (WGS) entry which is preliminary data.</text>
</comment>
<proteinExistence type="predicted"/>
<protein>
    <submittedName>
        <fullName evidence="1">Uncharacterized protein</fullName>
    </submittedName>
</protein>
<name>A0A4Q9HWE6_STRKA</name>
<dbReference type="EMBL" id="SIXH01000075">
    <property type="protein sequence ID" value="TBO59568.1"/>
    <property type="molecule type" value="Genomic_DNA"/>
</dbReference>
<keyword evidence="2" id="KW-1185">Reference proteome</keyword>
<dbReference type="AlphaFoldDB" id="A0A4Q9HWE6"/>